<gene>
    <name evidence="2" type="ORF">PGLA2088_LOCUS19257</name>
</gene>
<keyword evidence="1" id="KW-1133">Transmembrane helix</keyword>
<evidence type="ECO:0008006" key="4">
    <source>
        <dbReference type="Google" id="ProtNLM"/>
    </source>
</evidence>
<accession>A0A813JC34</accession>
<sequence length="359" mass="38512">MLRVPGVMRRRVPLRPVPWILSALAAMCLGTSLAGAGFAVTARLQGQQQQQQQVAWSEGSKMAAGGVPQLLRPGRAQGLGLAGLGAVAAALLGLGRRQLRVRRSAEGDGELSFTESLFAPRYRQTGIDRDLPANAEMLSTISVLFSVTLSKPFGMLISDGPDKGLKVRGVGVEAIGESGSVPDLLNEVLAGKDSMWIQEGDELEAVNDENTYGDRERGVEMITAAGDAPVKLTFSRPQKGFIKVVFPGGKQVTSPRAALLSRLAEKVGYDCGCRCTDGRCGRCWHKDTATGEVYILPLNPPGLVPSVWRDTKDKAVSPSEGQFECWVPLVLEPAPEEFGKAIKEEARAKGAPRFGEQFR</sequence>
<comment type="caution">
    <text evidence="2">The sequence shown here is derived from an EMBL/GenBank/DDBJ whole genome shotgun (WGS) entry which is preliminary data.</text>
</comment>
<protein>
    <recommendedName>
        <fullName evidence="4">PDZ domain-containing protein</fullName>
    </recommendedName>
</protein>
<evidence type="ECO:0000256" key="1">
    <source>
        <dbReference type="SAM" id="Phobius"/>
    </source>
</evidence>
<dbReference type="Proteomes" id="UP000626109">
    <property type="component" value="Unassembled WGS sequence"/>
</dbReference>
<organism evidence="2 3">
    <name type="scientific">Polarella glacialis</name>
    <name type="common">Dinoflagellate</name>
    <dbReference type="NCBI Taxonomy" id="89957"/>
    <lineage>
        <taxon>Eukaryota</taxon>
        <taxon>Sar</taxon>
        <taxon>Alveolata</taxon>
        <taxon>Dinophyceae</taxon>
        <taxon>Suessiales</taxon>
        <taxon>Suessiaceae</taxon>
        <taxon>Polarella</taxon>
    </lineage>
</organism>
<dbReference type="EMBL" id="CAJNNW010024984">
    <property type="protein sequence ID" value="CAE8675127.1"/>
    <property type="molecule type" value="Genomic_DNA"/>
</dbReference>
<keyword evidence="1" id="KW-0472">Membrane</keyword>
<evidence type="ECO:0000313" key="3">
    <source>
        <dbReference type="Proteomes" id="UP000626109"/>
    </source>
</evidence>
<evidence type="ECO:0000313" key="2">
    <source>
        <dbReference type="EMBL" id="CAE8675127.1"/>
    </source>
</evidence>
<proteinExistence type="predicted"/>
<keyword evidence="1" id="KW-0812">Transmembrane</keyword>
<feature type="transmembrane region" description="Helical" evidence="1">
    <location>
        <begin position="76"/>
        <end position="94"/>
    </location>
</feature>
<name>A0A813JC34_POLGL</name>
<dbReference type="AlphaFoldDB" id="A0A813JC34"/>
<reference evidence="2" key="1">
    <citation type="submission" date="2021-02" db="EMBL/GenBank/DDBJ databases">
        <authorList>
            <person name="Dougan E. K."/>
            <person name="Rhodes N."/>
            <person name="Thang M."/>
            <person name="Chan C."/>
        </authorList>
    </citation>
    <scope>NUCLEOTIDE SEQUENCE</scope>
</reference>